<dbReference type="RefSeq" id="WP_124842996.1">
    <property type="nucleotide sequence ID" value="NZ_RQZG01000002.1"/>
</dbReference>
<organism evidence="1 2">
    <name type="scientific">Arachnia propionica</name>
    <dbReference type="NCBI Taxonomy" id="1750"/>
    <lineage>
        <taxon>Bacteria</taxon>
        <taxon>Bacillati</taxon>
        <taxon>Actinomycetota</taxon>
        <taxon>Actinomycetes</taxon>
        <taxon>Propionibacteriales</taxon>
        <taxon>Propionibacteriaceae</taxon>
        <taxon>Arachnia</taxon>
    </lineage>
</organism>
<comment type="caution">
    <text evidence="1">The sequence shown here is derived from an EMBL/GenBank/DDBJ whole genome shotgun (WGS) entry which is preliminary data.</text>
</comment>
<dbReference type="Proteomes" id="UP000280819">
    <property type="component" value="Unassembled WGS sequence"/>
</dbReference>
<gene>
    <name evidence="1" type="ORF">EII34_03585</name>
</gene>
<dbReference type="AlphaFoldDB" id="A0A3P1TBA3"/>
<proteinExistence type="predicted"/>
<dbReference type="EMBL" id="RQZG01000002">
    <property type="protein sequence ID" value="RRD06717.1"/>
    <property type="molecule type" value="Genomic_DNA"/>
</dbReference>
<sequence>MRFVQKVGGVEVLGLGEKEMGDMKSIPVDEVVRLAEYFVGLDWPLSREQGYSACEALGWPGSGDGGFAMPYGLNMPEASVIVGKEEGGVTRIYFRVTDVQREAPADERLELNDLFVSYVDALRAVLGRGKTKKSKEDHEATWGTSNGSHIELVNNWRTIRLYVFSPSCVETLRCLDNAH</sequence>
<dbReference type="OrthoDB" id="3737287at2"/>
<accession>A0A3P1TBA3</accession>
<protein>
    <submittedName>
        <fullName evidence="1">Uncharacterized protein</fullName>
    </submittedName>
</protein>
<dbReference type="Pfam" id="PF19818">
    <property type="entry name" value="DUF6301"/>
    <property type="match status" value="1"/>
</dbReference>
<evidence type="ECO:0000313" key="1">
    <source>
        <dbReference type="EMBL" id="RRD06717.1"/>
    </source>
</evidence>
<reference evidence="1 2" key="1">
    <citation type="submission" date="2018-11" db="EMBL/GenBank/DDBJ databases">
        <title>Genomes From Bacteria Associated with the Canine Oral Cavity: a Test Case for Automated Genome-Based Taxonomic Assignment.</title>
        <authorList>
            <person name="Coil D.A."/>
            <person name="Jospin G."/>
            <person name="Darling A.E."/>
            <person name="Wallis C."/>
            <person name="Davis I.J."/>
            <person name="Harris S."/>
            <person name="Eisen J.A."/>
            <person name="Holcombe L.J."/>
            <person name="O'Flynn C."/>
        </authorList>
    </citation>
    <scope>NUCLEOTIDE SEQUENCE [LARGE SCALE GENOMIC DNA]</scope>
    <source>
        <strain evidence="1 2">OH887_COT-365</strain>
    </source>
</reference>
<name>A0A3P1TBA3_9ACTN</name>
<evidence type="ECO:0000313" key="2">
    <source>
        <dbReference type="Proteomes" id="UP000280819"/>
    </source>
</evidence>
<dbReference type="InterPro" id="IPR046268">
    <property type="entry name" value="DUF6301"/>
</dbReference>